<feature type="region of interest" description="Disordered" evidence="1">
    <location>
        <begin position="138"/>
        <end position="159"/>
    </location>
</feature>
<proteinExistence type="predicted"/>
<evidence type="ECO:0000256" key="2">
    <source>
        <dbReference type="SAM" id="Phobius"/>
    </source>
</evidence>
<feature type="transmembrane region" description="Helical" evidence="2">
    <location>
        <begin position="93"/>
        <end position="118"/>
    </location>
</feature>
<organism evidence="3 4">
    <name type="scientific">Salinomyces thailandicus</name>
    <dbReference type="NCBI Taxonomy" id="706561"/>
    <lineage>
        <taxon>Eukaryota</taxon>
        <taxon>Fungi</taxon>
        <taxon>Dikarya</taxon>
        <taxon>Ascomycota</taxon>
        <taxon>Pezizomycotina</taxon>
        <taxon>Dothideomycetes</taxon>
        <taxon>Dothideomycetidae</taxon>
        <taxon>Mycosphaerellales</taxon>
        <taxon>Teratosphaeriaceae</taxon>
        <taxon>Salinomyces</taxon>
    </lineage>
</organism>
<keyword evidence="2" id="KW-0472">Membrane</keyword>
<gene>
    <name evidence="3" type="ORF">B0A50_08079</name>
</gene>
<dbReference type="EMBL" id="NAJL01000072">
    <property type="protein sequence ID" value="TKA22538.1"/>
    <property type="molecule type" value="Genomic_DNA"/>
</dbReference>
<keyword evidence="4" id="KW-1185">Reference proteome</keyword>
<keyword evidence="2" id="KW-1133">Transmembrane helix</keyword>
<feature type="compositionally biased region" description="Acidic residues" evidence="1">
    <location>
        <begin position="148"/>
        <end position="159"/>
    </location>
</feature>
<dbReference type="OrthoDB" id="3647at2759"/>
<dbReference type="Proteomes" id="UP000308549">
    <property type="component" value="Unassembled WGS sequence"/>
</dbReference>
<name>A0A4U0TKU7_9PEZI</name>
<evidence type="ECO:0000313" key="3">
    <source>
        <dbReference type="EMBL" id="TKA22538.1"/>
    </source>
</evidence>
<protein>
    <submittedName>
        <fullName evidence="3">Uncharacterized protein</fullName>
    </submittedName>
</protein>
<feature type="transmembrane region" description="Helical" evidence="2">
    <location>
        <begin position="35"/>
        <end position="60"/>
    </location>
</feature>
<sequence length="159" mass="17368">MGVPYSKQINAAFDQVSPLVAASLEVLHTTRNLSYLLAAIQVVNAVLLLTALILLFALLITINPDLTTEREALVTPAVKRLASWFMPGSEGRWYLRILAWSVASVWFVGCTAAAYYAVRENDRGYWDGLMTPAVPVVKDPDAGRETAEAEQVEEGGAEE</sequence>
<evidence type="ECO:0000313" key="4">
    <source>
        <dbReference type="Proteomes" id="UP000308549"/>
    </source>
</evidence>
<accession>A0A4U0TKU7</accession>
<reference evidence="3 4" key="1">
    <citation type="submission" date="2017-03" db="EMBL/GenBank/DDBJ databases">
        <title>Genomes of endolithic fungi from Antarctica.</title>
        <authorList>
            <person name="Coleine C."/>
            <person name="Masonjones S."/>
            <person name="Stajich J.E."/>
        </authorList>
    </citation>
    <scope>NUCLEOTIDE SEQUENCE [LARGE SCALE GENOMIC DNA]</scope>
    <source>
        <strain evidence="3 4">CCFEE 6315</strain>
    </source>
</reference>
<dbReference type="AlphaFoldDB" id="A0A4U0TKU7"/>
<keyword evidence="2" id="KW-0812">Transmembrane</keyword>
<comment type="caution">
    <text evidence="3">The sequence shown here is derived from an EMBL/GenBank/DDBJ whole genome shotgun (WGS) entry which is preliminary data.</text>
</comment>
<feature type="compositionally biased region" description="Basic and acidic residues" evidence="1">
    <location>
        <begin position="138"/>
        <end position="147"/>
    </location>
</feature>
<evidence type="ECO:0000256" key="1">
    <source>
        <dbReference type="SAM" id="MobiDB-lite"/>
    </source>
</evidence>